<dbReference type="HOGENOM" id="CLU_000315_33_4_9"/>
<dbReference type="Pfam" id="PF00271">
    <property type="entry name" value="Helicase_C"/>
    <property type="match status" value="1"/>
</dbReference>
<dbReference type="SUPFAM" id="SSF52540">
    <property type="entry name" value="P-loop containing nucleoside triphosphate hydrolases"/>
    <property type="match status" value="2"/>
</dbReference>
<dbReference type="GO" id="GO:0031297">
    <property type="term" value="P:replication fork processing"/>
    <property type="evidence" value="ECO:0007669"/>
    <property type="project" value="TreeGrafter"/>
</dbReference>
<dbReference type="PANTHER" id="PTHR45766:SF6">
    <property type="entry name" value="SWI_SNF-RELATED MATRIX-ASSOCIATED ACTIN-DEPENDENT REGULATOR OF CHROMATIN SUBFAMILY A-LIKE PROTEIN 1"/>
    <property type="match status" value="1"/>
</dbReference>
<dbReference type="PROSITE" id="PS51194">
    <property type="entry name" value="HELICASE_CTER"/>
    <property type="match status" value="1"/>
</dbReference>
<dbReference type="EMBL" id="ABED02000025">
    <property type="protein sequence ID" value="EDP21778.1"/>
    <property type="molecule type" value="Genomic_DNA"/>
</dbReference>
<gene>
    <name evidence="4" type="ORF">FAEPRAM212_01600</name>
</gene>
<dbReference type="Pfam" id="PF00176">
    <property type="entry name" value="SNF2-rel_dom"/>
    <property type="match status" value="1"/>
</dbReference>
<evidence type="ECO:0000256" key="1">
    <source>
        <dbReference type="ARBA" id="ARBA00022801"/>
    </source>
</evidence>
<reference evidence="4 5" key="2">
    <citation type="submission" date="2007-09" db="EMBL/GenBank/DDBJ databases">
        <authorList>
            <person name="Fulton L."/>
            <person name="Clifton S."/>
            <person name="Fulton B."/>
            <person name="Xu J."/>
            <person name="Minx P."/>
            <person name="Pepin K.H."/>
            <person name="Johnson M."/>
            <person name="Thiruvilangam P."/>
            <person name="Bhonagiri V."/>
            <person name="Nash W.E."/>
            <person name="Mardis E.R."/>
            <person name="Wilson R.K."/>
        </authorList>
    </citation>
    <scope>NUCLEOTIDE SEQUENCE [LARGE SCALE GENOMIC DNA]</scope>
    <source>
        <strain evidence="4 5">M21/2</strain>
    </source>
</reference>
<dbReference type="Gene3D" id="3.40.50.300">
    <property type="entry name" value="P-loop containing nucleotide triphosphate hydrolases"/>
    <property type="match status" value="1"/>
</dbReference>
<dbReference type="GO" id="GO:0005524">
    <property type="term" value="F:ATP binding"/>
    <property type="evidence" value="ECO:0007669"/>
    <property type="project" value="InterPro"/>
</dbReference>
<evidence type="ECO:0000259" key="3">
    <source>
        <dbReference type="PROSITE" id="PS51194"/>
    </source>
</evidence>
<dbReference type="GO" id="GO:0006281">
    <property type="term" value="P:DNA repair"/>
    <property type="evidence" value="ECO:0007669"/>
    <property type="project" value="TreeGrafter"/>
</dbReference>
<name>A8SB92_9FIRM</name>
<dbReference type="AlphaFoldDB" id="A8SB92"/>
<dbReference type="CDD" id="cd17919">
    <property type="entry name" value="DEXHc_Snf"/>
    <property type="match status" value="1"/>
</dbReference>
<dbReference type="SMART" id="SM00490">
    <property type="entry name" value="HELICc"/>
    <property type="match status" value="1"/>
</dbReference>
<reference evidence="4 5" key="1">
    <citation type="submission" date="2007-09" db="EMBL/GenBank/DDBJ databases">
        <title>Draft genome sequence of Faecalibacterium prausnitzii M21/2.</title>
        <authorList>
            <person name="Sudarsanam P."/>
            <person name="Ley R."/>
            <person name="Guruge J."/>
            <person name="Turnbaugh P.J."/>
            <person name="Mahowald M."/>
            <person name="Liep D."/>
            <person name="Gordon J."/>
        </authorList>
    </citation>
    <scope>NUCLEOTIDE SEQUENCE [LARGE SCALE GENOMIC DNA]</scope>
    <source>
        <strain evidence="4 5">M21/2</strain>
    </source>
</reference>
<dbReference type="Gene3D" id="3.40.50.10810">
    <property type="entry name" value="Tandem AAA-ATPase domain"/>
    <property type="match status" value="1"/>
</dbReference>
<dbReference type="PANTHER" id="PTHR45766">
    <property type="entry name" value="DNA ANNEALING HELICASE AND ENDONUCLEASE ZRANB3 FAMILY MEMBER"/>
    <property type="match status" value="1"/>
</dbReference>
<dbReference type="GeneID" id="75068377"/>
<sequence length="562" mass="63437">MKIALQHGQVILAEIEPLRYEQLKRIGLLRWNKTTRTMTGTISLDLLNALSRIFTLPPFVEVERQRLLNVAGQVEQQREAPEPVALVKYPVKAQMFKHQVRGANMALLQLTSGSPEQGKGFAFLFEMGCGKTLTAIATMGALYQMHKIDRVLVVAPSSVCSVWPHDLQQFAAFPYHCEPLLGEKKKRLEALDALEVWPFAQLKIAVINYESTHRDGIFEALQEYDPDLIICDESQRIKNHTAAQSKALHKLGDKAQYKLALSGTPVQNNAVDLYSQYRFLDPAVFGSNFYAFRNRYCLMGGYGQHQIVGYRNMDQLVQREHSIAYRVTKAECLDLPPQTFINRYVKFSPADRKLYEQLRRSSFAELDSGDSITATTVLTKMLRLMQLTGGFTQTDDGTRPQQVNTAKLDALEDILDDYVLETGSKLVIFARFRAEIAAIENALRKKGIPYGSIYGDVPQAERGKIVDDFQQNPEAKVFVAQIQTAGLGITLHAASMAVFYSIDYNYANYAQALARIHRIGQHNPVTYIHLLVEDSIDDKVLAALENKEDIAKSIVDSWRTYF</sequence>
<organism evidence="4 5">
    <name type="scientific">Faecalibacterium prausnitzii M21/2</name>
    <dbReference type="NCBI Taxonomy" id="411485"/>
    <lineage>
        <taxon>Bacteria</taxon>
        <taxon>Bacillati</taxon>
        <taxon>Bacillota</taxon>
        <taxon>Clostridia</taxon>
        <taxon>Eubacteriales</taxon>
        <taxon>Oscillospiraceae</taxon>
        <taxon>Faecalibacterium</taxon>
    </lineage>
</organism>
<dbReference type="InterPro" id="IPR038718">
    <property type="entry name" value="SNF2-like_sf"/>
</dbReference>
<feature type="domain" description="Helicase C-terminal" evidence="3">
    <location>
        <begin position="414"/>
        <end position="562"/>
    </location>
</feature>
<evidence type="ECO:0000259" key="2">
    <source>
        <dbReference type="PROSITE" id="PS51192"/>
    </source>
</evidence>
<comment type="caution">
    <text evidence="4">The sequence shown here is derived from an EMBL/GenBank/DDBJ whole genome shotgun (WGS) entry which is preliminary data.</text>
</comment>
<keyword evidence="4" id="KW-0347">Helicase</keyword>
<dbReference type="Proteomes" id="UP000005945">
    <property type="component" value="Unassembled WGS sequence"/>
</dbReference>
<keyword evidence="4" id="KW-0067">ATP-binding</keyword>
<dbReference type="InterPro" id="IPR000330">
    <property type="entry name" value="SNF2_N"/>
</dbReference>
<dbReference type="SMART" id="SM00487">
    <property type="entry name" value="DEXDc"/>
    <property type="match status" value="1"/>
</dbReference>
<dbReference type="InterPro" id="IPR014001">
    <property type="entry name" value="Helicase_ATP-bd"/>
</dbReference>
<dbReference type="RefSeq" id="WP_005923817.1">
    <property type="nucleotide sequence ID" value="NZ_DS483500.1"/>
</dbReference>
<dbReference type="PROSITE" id="PS51192">
    <property type="entry name" value="HELICASE_ATP_BIND_1"/>
    <property type="match status" value="1"/>
</dbReference>
<evidence type="ECO:0000313" key="4">
    <source>
        <dbReference type="EMBL" id="EDP21778.1"/>
    </source>
</evidence>
<accession>A8SB92</accession>
<keyword evidence="4" id="KW-0547">Nucleotide-binding</keyword>
<dbReference type="InterPro" id="IPR049730">
    <property type="entry name" value="SNF2/RAD54-like_C"/>
</dbReference>
<keyword evidence="1" id="KW-0378">Hydrolase</keyword>
<dbReference type="GO" id="GO:0016787">
    <property type="term" value="F:hydrolase activity"/>
    <property type="evidence" value="ECO:0007669"/>
    <property type="project" value="UniProtKB-KW"/>
</dbReference>
<dbReference type="GO" id="GO:0004386">
    <property type="term" value="F:helicase activity"/>
    <property type="evidence" value="ECO:0007669"/>
    <property type="project" value="UniProtKB-KW"/>
</dbReference>
<feature type="domain" description="Helicase ATP-binding" evidence="2">
    <location>
        <begin position="112"/>
        <end position="283"/>
    </location>
</feature>
<evidence type="ECO:0000313" key="5">
    <source>
        <dbReference type="Proteomes" id="UP000005945"/>
    </source>
</evidence>
<dbReference type="InterPro" id="IPR027417">
    <property type="entry name" value="P-loop_NTPase"/>
</dbReference>
<protein>
    <submittedName>
        <fullName evidence="4">Helicase C-terminal domain protein</fullName>
    </submittedName>
</protein>
<dbReference type="InterPro" id="IPR001650">
    <property type="entry name" value="Helicase_C-like"/>
</dbReference>
<proteinExistence type="predicted"/>
<dbReference type="CDD" id="cd18793">
    <property type="entry name" value="SF2_C_SNF"/>
    <property type="match status" value="1"/>
</dbReference>